<evidence type="ECO:0000313" key="2">
    <source>
        <dbReference type="EMBL" id="HJF48468.1"/>
    </source>
</evidence>
<proteinExistence type="predicted"/>
<dbReference type="EMBL" id="DYWO01000049">
    <property type="protein sequence ID" value="HJF48468.1"/>
    <property type="molecule type" value="Genomic_DNA"/>
</dbReference>
<protein>
    <submittedName>
        <fullName evidence="2">Uncharacterized protein</fullName>
    </submittedName>
</protein>
<gene>
    <name evidence="2" type="ORF">K8W24_01510</name>
</gene>
<name>A0A921GM54_9MICO</name>
<dbReference type="Proteomes" id="UP000775129">
    <property type="component" value="Unassembled WGS sequence"/>
</dbReference>
<evidence type="ECO:0000256" key="1">
    <source>
        <dbReference type="SAM" id="MobiDB-lite"/>
    </source>
</evidence>
<sequence>MRSRAARRAARISASCAGLHPRVPVQKARARQQRPDPDRVEGPRPVEHSDWLDPLVEERLATREGQMLFPDWPWLGITLSERCRVLTSDSVLLRG</sequence>
<accession>A0A921GM54</accession>
<reference evidence="2" key="1">
    <citation type="journal article" date="2021" name="PeerJ">
        <title>Extensive microbial diversity within the chicken gut microbiome revealed by metagenomics and culture.</title>
        <authorList>
            <person name="Gilroy R."/>
            <person name="Ravi A."/>
            <person name="Getino M."/>
            <person name="Pursley I."/>
            <person name="Horton D.L."/>
            <person name="Alikhan N.F."/>
            <person name="Baker D."/>
            <person name="Gharbi K."/>
            <person name="Hall N."/>
            <person name="Watson M."/>
            <person name="Adriaenssens E.M."/>
            <person name="Foster-Nyarko E."/>
            <person name="Jarju S."/>
            <person name="Secka A."/>
            <person name="Antonio M."/>
            <person name="Oren A."/>
            <person name="Chaudhuri R.R."/>
            <person name="La Ragione R."/>
            <person name="Hildebrand F."/>
            <person name="Pallen M.J."/>
        </authorList>
    </citation>
    <scope>NUCLEOTIDE SEQUENCE</scope>
    <source>
        <strain evidence="2">1647</strain>
    </source>
</reference>
<reference evidence="2" key="2">
    <citation type="submission" date="2021-09" db="EMBL/GenBank/DDBJ databases">
        <authorList>
            <person name="Gilroy R."/>
        </authorList>
    </citation>
    <scope>NUCLEOTIDE SEQUENCE</scope>
    <source>
        <strain evidence="2">1647</strain>
    </source>
</reference>
<dbReference type="AlphaFoldDB" id="A0A921GM54"/>
<evidence type="ECO:0000313" key="3">
    <source>
        <dbReference type="Proteomes" id="UP000775129"/>
    </source>
</evidence>
<dbReference type="InterPro" id="IPR036849">
    <property type="entry name" value="Enolase-like_C_sf"/>
</dbReference>
<feature type="compositionally biased region" description="Basic and acidic residues" evidence="1">
    <location>
        <begin position="33"/>
        <end position="48"/>
    </location>
</feature>
<dbReference type="Gene3D" id="3.20.20.120">
    <property type="entry name" value="Enolase-like C-terminal domain"/>
    <property type="match status" value="1"/>
</dbReference>
<organism evidence="2 3">
    <name type="scientific">Brachybacterium paraconglomeratum</name>
    <dbReference type="NCBI Taxonomy" id="173362"/>
    <lineage>
        <taxon>Bacteria</taxon>
        <taxon>Bacillati</taxon>
        <taxon>Actinomycetota</taxon>
        <taxon>Actinomycetes</taxon>
        <taxon>Micrococcales</taxon>
        <taxon>Dermabacteraceae</taxon>
        <taxon>Brachybacterium</taxon>
    </lineage>
</organism>
<comment type="caution">
    <text evidence="2">The sequence shown here is derived from an EMBL/GenBank/DDBJ whole genome shotgun (WGS) entry which is preliminary data.</text>
</comment>
<feature type="region of interest" description="Disordered" evidence="1">
    <location>
        <begin position="20"/>
        <end position="48"/>
    </location>
</feature>